<dbReference type="EMBL" id="JAKLMC020000005">
    <property type="protein sequence ID" value="KAK5956323.1"/>
    <property type="molecule type" value="Genomic_DNA"/>
</dbReference>
<dbReference type="InterPro" id="IPR000073">
    <property type="entry name" value="AB_hydrolase_1"/>
</dbReference>
<accession>A0AAN8F482</accession>
<feature type="domain" description="AB hydrolase-1" evidence="2">
    <location>
        <begin position="70"/>
        <end position="370"/>
    </location>
</feature>
<protein>
    <recommendedName>
        <fullName evidence="2">AB hydrolase-1 domain-containing protein</fullName>
    </recommendedName>
</protein>
<dbReference type="Gene3D" id="3.40.50.1820">
    <property type="entry name" value="alpha/beta hydrolase"/>
    <property type="match status" value="1"/>
</dbReference>
<evidence type="ECO:0000259" key="2">
    <source>
        <dbReference type="Pfam" id="PF12697"/>
    </source>
</evidence>
<dbReference type="Pfam" id="PF12697">
    <property type="entry name" value="Abhydrolase_6"/>
    <property type="match status" value="1"/>
</dbReference>
<reference evidence="3 4" key="1">
    <citation type="submission" date="2022-12" db="EMBL/GenBank/DDBJ databases">
        <title>Genomic features and morphological characterization of a novel Knufia sp. strain isolated from spacecraft assembly facility.</title>
        <authorList>
            <person name="Teixeira M."/>
            <person name="Chander A.M."/>
            <person name="Stajich J.E."/>
            <person name="Venkateswaran K."/>
        </authorList>
    </citation>
    <scope>NUCLEOTIDE SEQUENCE [LARGE SCALE GENOMIC DNA]</scope>
    <source>
        <strain evidence="3 4">FJI-L2-BK-P2</strain>
    </source>
</reference>
<proteinExistence type="predicted"/>
<evidence type="ECO:0000313" key="4">
    <source>
        <dbReference type="Proteomes" id="UP001316803"/>
    </source>
</evidence>
<keyword evidence="4" id="KW-1185">Reference proteome</keyword>
<dbReference type="Proteomes" id="UP001316803">
    <property type="component" value="Unassembled WGS sequence"/>
</dbReference>
<organism evidence="3 4">
    <name type="scientific">Knufia fluminis</name>
    <dbReference type="NCBI Taxonomy" id="191047"/>
    <lineage>
        <taxon>Eukaryota</taxon>
        <taxon>Fungi</taxon>
        <taxon>Dikarya</taxon>
        <taxon>Ascomycota</taxon>
        <taxon>Pezizomycotina</taxon>
        <taxon>Eurotiomycetes</taxon>
        <taxon>Chaetothyriomycetidae</taxon>
        <taxon>Chaetothyriales</taxon>
        <taxon>Trichomeriaceae</taxon>
        <taxon>Knufia</taxon>
    </lineage>
</organism>
<feature type="compositionally biased region" description="Basic and acidic residues" evidence="1">
    <location>
        <begin position="392"/>
        <end position="413"/>
    </location>
</feature>
<dbReference type="SUPFAM" id="SSF53474">
    <property type="entry name" value="alpha/beta-Hydrolases"/>
    <property type="match status" value="1"/>
</dbReference>
<sequence length="427" mass="48296">MASFQIVEHQVGSSYIREWPHALANNQEERLYLSVKQYIPKNNPNPRPGDVTIVGAHANAFPKELYEPLWDDLLKQSKKHGFRIRSIWIADVAHQGASSVINESKLGNDPGWYDHPRDLTHLINLKRDEMPRPIFGLGHSMGGNNLVNVALFNPRLFTSLILLDPVIQPRTAEITPGKTQTPSVAKLSTFRRDTWPSREEAAKLFMKSPFYRAWDKRVFDKWIEHGLRELPSLEHPDGAPPAVTLTTSVANEVHTFLRPNYEGYGFANPDKKINRRTHPDIDPEQSNTYPFYRSEAPRTFNRLPELRPSVLYVFGETSEVSGEEFNEAKLSATGVGVGGSGGRAEGRVKGVTLPGVGHLIAMEASEETAEETANWIGSEMVRWRQEEEEWEKEWKGKSLKDKQGLDDKWRDAMGGDPRAKKRLGSKL</sequence>
<feature type="compositionally biased region" description="Basic and acidic residues" evidence="1">
    <location>
        <begin position="269"/>
        <end position="281"/>
    </location>
</feature>
<evidence type="ECO:0000313" key="3">
    <source>
        <dbReference type="EMBL" id="KAK5956323.1"/>
    </source>
</evidence>
<feature type="region of interest" description="Disordered" evidence="1">
    <location>
        <begin position="392"/>
        <end position="427"/>
    </location>
</feature>
<dbReference type="AlphaFoldDB" id="A0AAN8F482"/>
<dbReference type="InterPro" id="IPR029058">
    <property type="entry name" value="AB_hydrolase_fold"/>
</dbReference>
<feature type="region of interest" description="Disordered" evidence="1">
    <location>
        <begin position="268"/>
        <end position="289"/>
    </location>
</feature>
<gene>
    <name evidence="3" type="ORF">OHC33_002899</name>
</gene>
<comment type="caution">
    <text evidence="3">The sequence shown here is derived from an EMBL/GenBank/DDBJ whole genome shotgun (WGS) entry which is preliminary data.</text>
</comment>
<name>A0AAN8F482_9EURO</name>
<evidence type="ECO:0000256" key="1">
    <source>
        <dbReference type="SAM" id="MobiDB-lite"/>
    </source>
</evidence>